<keyword evidence="1" id="KW-0862">Zinc</keyword>
<dbReference type="GO" id="GO:0016137">
    <property type="term" value="P:glycoside metabolic process"/>
    <property type="evidence" value="ECO:0007669"/>
    <property type="project" value="UniProtKB-ARBA"/>
</dbReference>
<evidence type="ECO:0000313" key="3">
    <source>
        <dbReference type="Proteomes" id="UP000054023"/>
    </source>
</evidence>
<dbReference type="Pfam" id="PF02585">
    <property type="entry name" value="PIG-L"/>
    <property type="match status" value="1"/>
</dbReference>
<dbReference type="AlphaFoldDB" id="A0A0W8ICC2"/>
<dbReference type="SUPFAM" id="SSF102588">
    <property type="entry name" value="LmbE-like"/>
    <property type="match status" value="1"/>
</dbReference>
<organism evidence="2 3">
    <name type="scientific">Nesterenkonia jeotgali</name>
    <dbReference type="NCBI Taxonomy" id="317018"/>
    <lineage>
        <taxon>Bacteria</taxon>
        <taxon>Bacillati</taxon>
        <taxon>Actinomycetota</taxon>
        <taxon>Actinomycetes</taxon>
        <taxon>Micrococcales</taxon>
        <taxon>Micrococcaceae</taxon>
        <taxon>Nesterenkonia</taxon>
    </lineage>
</organism>
<evidence type="ECO:0000256" key="1">
    <source>
        <dbReference type="ARBA" id="ARBA00022833"/>
    </source>
</evidence>
<accession>A0A0W8ICC2</accession>
<dbReference type="OrthoDB" id="3514174at2"/>
<dbReference type="Gene3D" id="3.40.50.10320">
    <property type="entry name" value="LmbE-like"/>
    <property type="match status" value="1"/>
</dbReference>
<dbReference type="PANTHER" id="PTHR12993:SF28">
    <property type="entry name" value="LMBE FAMILY PROTEIN"/>
    <property type="match status" value="1"/>
</dbReference>
<dbReference type="STRING" id="317018.AVL63_13015"/>
<dbReference type="Proteomes" id="UP000054023">
    <property type="component" value="Unassembled WGS sequence"/>
</dbReference>
<dbReference type="InterPro" id="IPR003737">
    <property type="entry name" value="GlcNAc_PI_deacetylase-related"/>
</dbReference>
<comment type="caution">
    <text evidence="2">The sequence shown here is derived from an EMBL/GenBank/DDBJ whole genome shotgun (WGS) entry which is preliminary data.</text>
</comment>
<protein>
    <submittedName>
        <fullName evidence="2">GlcNAc-PI de-N-acetylase</fullName>
    </submittedName>
</protein>
<sequence>MSPDSAPLPTYEDSELRRVLCVVAHPDDMEYGGSAAVARWTARGAEVSYLLLTAGEAGMRSRDPEEAAAIRAEEQRRACELVGVSDLVILDLPDGTLEASVDARRQIARRIRQLRPEVVLTQTWELEVAWGLNHADHRATGLATLDAVRDADNPWVFRELLEQERLEPWAVRELLVFGAAPTHVIDISGEPLQQGLASLEAHEQYLQELGGAAETRQMLESMAAEQAADLPGVDHALGVAVHRMS</sequence>
<keyword evidence="3" id="KW-1185">Reference proteome</keyword>
<name>A0A0W8ICC2_9MICC</name>
<gene>
    <name evidence="2" type="ORF">AVL63_13015</name>
</gene>
<dbReference type="RefSeq" id="WP_058889579.1">
    <property type="nucleotide sequence ID" value="NZ_LQBM01000005.1"/>
</dbReference>
<dbReference type="EMBL" id="LQBM01000005">
    <property type="protein sequence ID" value="KUG57560.1"/>
    <property type="molecule type" value="Genomic_DNA"/>
</dbReference>
<reference evidence="3" key="1">
    <citation type="submission" date="2015-12" db="EMBL/GenBank/DDBJ databases">
        <authorList>
            <person name="Nair G.R."/>
            <person name="Kaur G."/>
            <person name="Mayilraj S."/>
        </authorList>
    </citation>
    <scope>NUCLEOTIDE SEQUENCE [LARGE SCALE GENOMIC DNA]</scope>
    <source>
        <strain evidence="3">CD08_7</strain>
    </source>
</reference>
<dbReference type="GO" id="GO:0016811">
    <property type="term" value="F:hydrolase activity, acting on carbon-nitrogen (but not peptide) bonds, in linear amides"/>
    <property type="evidence" value="ECO:0007669"/>
    <property type="project" value="TreeGrafter"/>
</dbReference>
<dbReference type="InterPro" id="IPR024078">
    <property type="entry name" value="LmbE-like_dom_sf"/>
</dbReference>
<evidence type="ECO:0000313" key="2">
    <source>
        <dbReference type="EMBL" id="KUG57560.1"/>
    </source>
</evidence>
<proteinExistence type="predicted"/>
<dbReference type="PANTHER" id="PTHR12993">
    <property type="entry name" value="N-ACETYLGLUCOSAMINYL-PHOSPHATIDYLINOSITOL DE-N-ACETYLASE-RELATED"/>
    <property type="match status" value="1"/>
</dbReference>